<dbReference type="GO" id="GO:0000160">
    <property type="term" value="P:phosphorelay signal transduction system"/>
    <property type="evidence" value="ECO:0007669"/>
    <property type="project" value="InterPro"/>
</dbReference>
<dbReference type="Pfam" id="PF00931">
    <property type="entry name" value="NB-ARC"/>
    <property type="match status" value="1"/>
</dbReference>
<dbReference type="PROSITE" id="PS51755">
    <property type="entry name" value="OMPR_PHOB"/>
    <property type="match status" value="1"/>
</dbReference>
<dbReference type="SMART" id="SM00862">
    <property type="entry name" value="Trans_reg_C"/>
    <property type="match status" value="1"/>
</dbReference>
<dbReference type="InterPro" id="IPR058852">
    <property type="entry name" value="HTH_77"/>
</dbReference>
<dbReference type="Gene3D" id="1.25.40.10">
    <property type="entry name" value="Tetratricopeptide repeat domain"/>
    <property type="match status" value="2"/>
</dbReference>
<proteinExistence type="predicted"/>
<dbReference type="InterPro" id="IPR011990">
    <property type="entry name" value="TPR-like_helical_dom_sf"/>
</dbReference>
<dbReference type="PANTHER" id="PTHR47691:SF3">
    <property type="entry name" value="HTH-TYPE TRANSCRIPTIONAL REGULATOR RV0890C-RELATED"/>
    <property type="match status" value="1"/>
</dbReference>
<sequence length="984" mass="107203">MCFQVIERNDSCAGLISRMAPRWQSNDMTAAACHSAQDESVREIFLFGPFRLDPSQRRIERDGSALQLSGRAFDILLALVRQAGNVVSKADLIAKTWPGADVEENSLRVHIAALRKALGDGNGGVRYLSTVSGQGYCFVAAVSRPDQRPSAPASPAYVHNLPAHPRQMVGREQAIRDISEKLRAQRFVTVVGPGGIGKTTIVVSASHALLAEFNGHVHFVGLGETEDAALVPAIVASSFGLHARSNDPTYSLATFLRDRRMLLILDCCEHVIEAAAALAERLYQAAPDLHILATSRELLRVEGEFTYRLPPLPSPPERAVLTAANALAYPSVKLFVERATAGGGEFALTDTNASDVGNLCRRLDGIPLAIELTAGHASTYGARAMAQLLDQHLNLLWEGRRTALPRHRTLRATIEWSYNLLSEPERAVLGRLSVFVGSTTLDAARSIAAVTEDDDTILAIIDSLVAKSMLALNTGSQPPRYRLADSTRAYAQEKLAASGDAGAIARRHACYFLGLLEKIGDKSDRDLTVAVEEFGNIRAALTWCFSDQGDRRVGVALAAASIPLFFKLSLLAECELWVTRAIDAFDQTNGSIRHGLALHTALGAARVLTGQLDELAANHLNRALKLTEEFGDIAGQIRLIDQLHLLQLFAGKYDDALGTAQRGEAIALASNDSIAVARMRLLLGVSCQYLGKFGASRSYLEAALLQPGLEEQYHGRLTLEYPKRAQISLARVLWLQGYPDQAAQVVRRAISDVIAANHPIMFCRALPWAFGVFFWNGDLEDCEDHVDRFIAEARRYNLAILQMVGEAMKGITLLARNETGTGLAMLRGAIEQLQSKSFGAVVGLRMPLAEGLAAAGQSEQALDTIDQAIAQARHRNFMMDMPDMLRTRAEVLMQLGDPDLAQAELSLVQALDLARDQEAPGYELRAAIALARLWQGHRRDQEAHDMLAPVYRRFTEGFHTRSLVTARGLLAELSPARSCSFAAK</sequence>
<dbReference type="Pfam" id="PF00486">
    <property type="entry name" value="Trans_reg_C"/>
    <property type="match status" value="1"/>
</dbReference>
<dbReference type="SUPFAM" id="SSF46894">
    <property type="entry name" value="C-terminal effector domain of the bipartite response regulators"/>
    <property type="match status" value="1"/>
</dbReference>
<dbReference type="GO" id="GO:0003677">
    <property type="term" value="F:DNA binding"/>
    <property type="evidence" value="ECO:0007669"/>
    <property type="project" value="UniProtKB-UniRule"/>
</dbReference>
<evidence type="ECO:0000259" key="3">
    <source>
        <dbReference type="PROSITE" id="PS51755"/>
    </source>
</evidence>
<dbReference type="Gene3D" id="3.40.50.300">
    <property type="entry name" value="P-loop containing nucleotide triphosphate hydrolases"/>
    <property type="match status" value="1"/>
</dbReference>
<dbReference type="PANTHER" id="PTHR47691">
    <property type="entry name" value="REGULATOR-RELATED"/>
    <property type="match status" value="1"/>
</dbReference>
<dbReference type="PRINTS" id="PR00364">
    <property type="entry name" value="DISEASERSIST"/>
</dbReference>
<feature type="domain" description="OmpR/PhoB-type" evidence="3">
    <location>
        <begin position="42"/>
        <end position="140"/>
    </location>
</feature>
<gene>
    <name evidence="4" type="ORF">WN72_18625</name>
</gene>
<protein>
    <submittedName>
        <fullName evidence="4">Transcriptional regulator</fullName>
    </submittedName>
</protein>
<dbReference type="InterPro" id="IPR016032">
    <property type="entry name" value="Sig_transdc_resp-reg_C-effctor"/>
</dbReference>
<dbReference type="Pfam" id="PF25872">
    <property type="entry name" value="HTH_77"/>
    <property type="match status" value="1"/>
</dbReference>
<dbReference type="Gene3D" id="1.10.10.10">
    <property type="entry name" value="Winged helix-like DNA-binding domain superfamily/Winged helix DNA-binding domain"/>
    <property type="match status" value="1"/>
</dbReference>
<dbReference type="SUPFAM" id="SSF52540">
    <property type="entry name" value="P-loop containing nucleoside triphosphate hydrolases"/>
    <property type="match status" value="1"/>
</dbReference>
<organism evidence="4 5">
    <name type="scientific">Bradyrhizobium arachidis</name>
    <dbReference type="NCBI Taxonomy" id="858423"/>
    <lineage>
        <taxon>Bacteria</taxon>
        <taxon>Pseudomonadati</taxon>
        <taxon>Pseudomonadota</taxon>
        <taxon>Alphaproteobacteria</taxon>
        <taxon>Hyphomicrobiales</taxon>
        <taxon>Nitrobacteraceae</taxon>
        <taxon>Bradyrhizobium</taxon>
    </lineage>
</organism>
<dbReference type="InterPro" id="IPR001867">
    <property type="entry name" value="OmpR/PhoB-type_DNA-bd"/>
</dbReference>
<dbReference type="InterPro" id="IPR002182">
    <property type="entry name" value="NB-ARC"/>
</dbReference>
<dbReference type="CDD" id="cd00383">
    <property type="entry name" value="trans_reg_C"/>
    <property type="match status" value="1"/>
</dbReference>
<name>A0AAE7TLJ1_9BRAD</name>
<accession>A0AAE7TLJ1</accession>
<dbReference type="KEGG" id="barh:WN72_18625"/>
<evidence type="ECO:0000313" key="4">
    <source>
        <dbReference type="EMBL" id="QOZ73447.1"/>
    </source>
</evidence>
<dbReference type="InterPro" id="IPR036388">
    <property type="entry name" value="WH-like_DNA-bd_sf"/>
</dbReference>
<dbReference type="GO" id="GO:0006355">
    <property type="term" value="P:regulation of DNA-templated transcription"/>
    <property type="evidence" value="ECO:0007669"/>
    <property type="project" value="InterPro"/>
</dbReference>
<dbReference type="Proteomes" id="UP000594015">
    <property type="component" value="Chromosome"/>
</dbReference>
<keyword evidence="1 2" id="KW-0238">DNA-binding</keyword>
<evidence type="ECO:0000313" key="5">
    <source>
        <dbReference type="Proteomes" id="UP000594015"/>
    </source>
</evidence>
<feature type="DNA-binding region" description="OmpR/PhoB-type" evidence="2">
    <location>
        <begin position="42"/>
        <end position="140"/>
    </location>
</feature>
<dbReference type="AlphaFoldDB" id="A0AAE7TLJ1"/>
<evidence type="ECO:0000256" key="1">
    <source>
        <dbReference type="ARBA" id="ARBA00023125"/>
    </source>
</evidence>
<dbReference type="GO" id="GO:0043531">
    <property type="term" value="F:ADP binding"/>
    <property type="evidence" value="ECO:0007669"/>
    <property type="project" value="InterPro"/>
</dbReference>
<dbReference type="EMBL" id="CP030050">
    <property type="protein sequence ID" value="QOZ73447.1"/>
    <property type="molecule type" value="Genomic_DNA"/>
</dbReference>
<reference evidence="4 5" key="1">
    <citation type="submission" date="2018-06" db="EMBL/GenBank/DDBJ databases">
        <title>Comparative genomics of Bradyrhizobium nodulating Arachidis hypogaea.</title>
        <authorList>
            <person name="Li Y."/>
        </authorList>
    </citation>
    <scope>NUCLEOTIDE SEQUENCE [LARGE SCALE GENOMIC DNA]</scope>
    <source>
        <strain evidence="4 5">CCBAU 051107</strain>
    </source>
</reference>
<evidence type="ECO:0000256" key="2">
    <source>
        <dbReference type="PROSITE-ProRule" id="PRU01091"/>
    </source>
</evidence>
<dbReference type="InterPro" id="IPR027417">
    <property type="entry name" value="P-loop_NTPase"/>
</dbReference>
<dbReference type="SUPFAM" id="SSF48452">
    <property type="entry name" value="TPR-like"/>
    <property type="match status" value="2"/>
</dbReference>